<keyword evidence="3" id="KW-1185">Reference proteome</keyword>
<evidence type="ECO:0000313" key="3">
    <source>
        <dbReference type="Proteomes" id="UP001187192"/>
    </source>
</evidence>
<dbReference type="AlphaFoldDB" id="A0AA88A9E0"/>
<evidence type="ECO:0000313" key="2">
    <source>
        <dbReference type="EMBL" id="GMN48364.1"/>
    </source>
</evidence>
<dbReference type="EMBL" id="BTGU01000028">
    <property type="protein sequence ID" value="GMN48364.1"/>
    <property type="molecule type" value="Genomic_DNA"/>
</dbReference>
<reference evidence="2" key="1">
    <citation type="submission" date="2023-07" db="EMBL/GenBank/DDBJ databases">
        <title>draft genome sequence of fig (Ficus carica).</title>
        <authorList>
            <person name="Takahashi T."/>
            <person name="Nishimura K."/>
        </authorList>
    </citation>
    <scope>NUCLEOTIDE SEQUENCE</scope>
</reference>
<dbReference type="Proteomes" id="UP001187192">
    <property type="component" value="Unassembled WGS sequence"/>
</dbReference>
<dbReference type="PANTHER" id="PTHR48011">
    <property type="entry name" value="CCR4-NOT TRANSCRIPTIONAL COMPLEX SUBUNIT CAF120-RELATED"/>
    <property type="match status" value="1"/>
</dbReference>
<dbReference type="GO" id="GO:0007165">
    <property type="term" value="P:signal transduction"/>
    <property type="evidence" value="ECO:0007669"/>
    <property type="project" value="TreeGrafter"/>
</dbReference>
<dbReference type="PANTHER" id="PTHR48011:SF18">
    <property type="entry name" value="MITOGEN-ACTIVATED PROTEIN KINASE KINASE KINASE 19-RELATED"/>
    <property type="match status" value="1"/>
</dbReference>
<dbReference type="GO" id="GO:0005524">
    <property type="term" value="F:ATP binding"/>
    <property type="evidence" value="ECO:0007669"/>
    <property type="project" value="InterPro"/>
</dbReference>
<accession>A0AA88A9E0</accession>
<dbReference type="SMART" id="SM00220">
    <property type="entry name" value="S_TKc"/>
    <property type="match status" value="1"/>
</dbReference>
<dbReference type="PROSITE" id="PS50011">
    <property type="entry name" value="PROTEIN_KINASE_DOM"/>
    <property type="match status" value="1"/>
</dbReference>
<evidence type="ECO:0000259" key="1">
    <source>
        <dbReference type="PROSITE" id="PS50011"/>
    </source>
</evidence>
<organism evidence="2 3">
    <name type="scientific">Ficus carica</name>
    <name type="common">Common fig</name>
    <dbReference type="NCBI Taxonomy" id="3494"/>
    <lineage>
        <taxon>Eukaryota</taxon>
        <taxon>Viridiplantae</taxon>
        <taxon>Streptophyta</taxon>
        <taxon>Embryophyta</taxon>
        <taxon>Tracheophyta</taxon>
        <taxon>Spermatophyta</taxon>
        <taxon>Magnoliopsida</taxon>
        <taxon>eudicotyledons</taxon>
        <taxon>Gunneridae</taxon>
        <taxon>Pentapetalae</taxon>
        <taxon>rosids</taxon>
        <taxon>fabids</taxon>
        <taxon>Rosales</taxon>
        <taxon>Moraceae</taxon>
        <taxon>Ficeae</taxon>
        <taxon>Ficus</taxon>
    </lineage>
</organism>
<comment type="caution">
    <text evidence="2">The sequence shown here is derived from an EMBL/GenBank/DDBJ whole genome shotgun (WGS) entry which is preliminary data.</text>
</comment>
<dbReference type="Pfam" id="PF00069">
    <property type="entry name" value="Pkinase"/>
    <property type="match status" value="1"/>
</dbReference>
<dbReference type="InterPro" id="IPR011009">
    <property type="entry name" value="Kinase-like_dom_sf"/>
</dbReference>
<name>A0AA88A9E0_FICCA</name>
<feature type="domain" description="Protein kinase" evidence="1">
    <location>
        <begin position="1"/>
        <end position="168"/>
    </location>
</feature>
<proteinExistence type="predicted"/>
<protein>
    <recommendedName>
        <fullName evidence="1">Protein kinase domain-containing protein</fullName>
    </recommendedName>
</protein>
<sequence length="189" mass="21616">MRCELLVNCAKTGWKCKYAIYRKGLKRIHEEGFAHCDLELENILLVRQGNDNYSGGDPFVAKIADLGLTKRVGKRSIGGTRSYWSPEIVRDNIQEQPSDHLGFAVHCFRKVNRKTPMASRRGTGLGYEQVRVLLKVLSTQAKGFFNKCLKRNPSDRPTAEMLLKHPFACELIHENKEDDRRAPIDILFK</sequence>
<dbReference type="Gene3D" id="1.10.510.10">
    <property type="entry name" value="Transferase(Phosphotransferase) domain 1"/>
    <property type="match status" value="1"/>
</dbReference>
<dbReference type="GO" id="GO:0004672">
    <property type="term" value="F:protein kinase activity"/>
    <property type="evidence" value="ECO:0007669"/>
    <property type="project" value="InterPro"/>
</dbReference>
<dbReference type="InterPro" id="IPR052751">
    <property type="entry name" value="Plant_MAPKKK"/>
</dbReference>
<gene>
    <name evidence="2" type="ORF">TIFTF001_017541</name>
</gene>
<dbReference type="InterPro" id="IPR000719">
    <property type="entry name" value="Prot_kinase_dom"/>
</dbReference>
<dbReference type="SUPFAM" id="SSF56112">
    <property type="entry name" value="Protein kinase-like (PK-like)"/>
    <property type="match status" value="1"/>
</dbReference>